<evidence type="ECO:0000256" key="3">
    <source>
        <dbReference type="ARBA" id="ARBA00022980"/>
    </source>
</evidence>
<evidence type="ECO:0000313" key="9">
    <source>
        <dbReference type="EMBL" id="PRT56819.1"/>
    </source>
</evidence>
<evidence type="ECO:0000256" key="8">
    <source>
        <dbReference type="SAM" id="MobiDB-lite"/>
    </source>
</evidence>
<evidence type="ECO:0000256" key="5">
    <source>
        <dbReference type="ARBA" id="ARBA00023274"/>
    </source>
</evidence>
<evidence type="ECO:0000256" key="4">
    <source>
        <dbReference type="ARBA" id="ARBA00023128"/>
    </source>
</evidence>
<evidence type="ECO:0000256" key="2">
    <source>
        <dbReference type="ARBA" id="ARBA00008860"/>
    </source>
</evidence>
<feature type="region of interest" description="Disordered" evidence="8">
    <location>
        <begin position="35"/>
        <end position="72"/>
    </location>
</feature>
<evidence type="ECO:0000256" key="7">
    <source>
        <dbReference type="SAM" id="Coils"/>
    </source>
</evidence>
<keyword evidence="10" id="KW-1185">Reference proteome</keyword>
<comment type="subcellular location">
    <subcellularLocation>
        <location evidence="1">Mitochondrion</location>
    </subcellularLocation>
</comment>
<dbReference type="InterPro" id="IPR018305">
    <property type="entry name" value="Ribosomal_m50"/>
</dbReference>
<gene>
    <name evidence="9" type="ORF">B9G98_04439</name>
</gene>
<dbReference type="Pfam" id="PF10501">
    <property type="entry name" value="Ribosomal_L50"/>
    <property type="match status" value="1"/>
</dbReference>
<keyword evidence="7" id="KW-0175">Coiled coil</keyword>
<dbReference type="GO" id="GO:0005840">
    <property type="term" value="C:ribosome"/>
    <property type="evidence" value="ECO:0007669"/>
    <property type="project" value="UniProtKB-KW"/>
</dbReference>
<dbReference type="GeneID" id="36518187"/>
<comment type="caution">
    <text evidence="9">The sequence shown here is derived from an EMBL/GenBank/DDBJ whole genome shotgun (WGS) entry which is preliminary data.</text>
</comment>
<feature type="compositionally biased region" description="Basic and acidic residues" evidence="8">
    <location>
        <begin position="37"/>
        <end position="59"/>
    </location>
</feature>
<dbReference type="RefSeq" id="XP_024666764.1">
    <property type="nucleotide sequence ID" value="XM_024810996.1"/>
</dbReference>
<name>A0A2T0FPD2_9ASCO</name>
<dbReference type="EMBL" id="NDIQ01000022">
    <property type="protein sequence ID" value="PRT56819.1"/>
    <property type="molecule type" value="Genomic_DNA"/>
</dbReference>
<dbReference type="GO" id="GO:1990904">
    <property type="term" value="C:ribonucleoprotein complex"/>
    <property type="evidence" value="ECO:0007669"/>
    <property type="project" value="UniProtKB-KW"/>
</dbReference>
<comment type="similarity">
    <text evidence="2">Belongs to the mitochondrion-specific ribosomal protein mL50 family.</text>
</comment>
<feature type="coiled-coil region" evidence="7">
    <location>
        <begin position="189"/>
        <end position="216"/>
    </location>
</feature>
<dbReference type="Proteomes" id="UP000238350">
    <property type="component" value="Unassembled WGS sequence"/>
</dbReference>
<keyword evidence="4" id="KW-0496">Mitochondrion</keyword>
<evidence type="ECO:0000256" key="6">
    <source>
        <dbReference type="ARBA" id="ARBA00035183"/>
    </source>
</evidence>
<organism evidence="9 10">
    <name type="scientific">Wickerhamiella sorbophila</name>
    <dbReference type="NCBI Taxonomy" id="45607"/>
    <lineage>
        <taxon>Eukaryota</taxon>
        <taxon>Fungi</taxon>
        <taxon>Dikarya</taxon>
        <taxon>Ascomycota</taxon>
        <taxon>Saccharomycotina</taxon>
        <taxon>Dipodascomycetes</taxon>
        <taxon>Dipodascales</taxon>
        <taxon>Trichomonascaceae</taxon>
        <taxon>Wickerhamiella</taxon>
    </lineage>
</organism>
<dbReference type="OrthoDB" id="3980895at2759"/>
<dbReference type="GO" id="GO:0005739">
    <property type="term" value="C:mitochondrion"/>
    <property type="evidence" value="ECO:0007669"/>
    <property type="project" value="UniProtKB-SubCell"/>
</dbReference>
<accession>A0A2T0FPD2</accession>
<dbReference type="AlphaFoldDB" id="A0A2T0FPD2"/>
<keyword evidence="5" id="KW-0687">Ribonucleoprotein</keyword>
<protein>
    <recommendedName>
        <fullName evidence="6">Large ribosomal subunit protein mL50</fullName>
    </recommendedName>
</protein>
<reference evidence="9 10" key="1">
    <citation type="submission" date="2017-04" db="EMBL/GenBank/DDBJ databases">
        <title>Genome sequencing of [Candida] sorbophila.</title>
        <authorList>
            <person name="Ahn J.O."/>
        </authorList>
    </citation>
    <scope>NUCLEOTIDE SEQUENCE [LARGE SCALE GENOMIC DNA]</scope>
    <source>
        <strain evidence="9 10">DS02</strain>
    </source>
</reference>
<evidence type="ECO:0000313" key="10">
    <source>
        <dbReference type="Proteomes" id="UP000238350"/>
    </source>
</evidence>
<evidence type="ECO:0000256" key="1">
    <source>
        <dbReference type="ARBA" id="ARBA00004173"/>
    </source>
</evidence>
<keyword evidence="3" id="KW-0689">Ribosomal protein</keyword>
<sequence>MPGQLVKSGRLFSTSASVYVFEGMYDRMMYWRKSKSEKKLHDPTKDTKAQEDLPEDTKPRRLRMLGKPKDPKEDWESVKEFAEFQAWPTRFHRSDMTSGQIESAVSSAFAGVEFSNISQRFEAVKKLSQELQIAIPDAVLSRTTSKEYITGYLESVARPFDEKMPDAIYLNPEDFQGTNITISDPVAERKERRRRYAQLLQDAKRAQNEKAKELLA</sequence>
<proteinExistence type="inferred from homology"/>